<feature type="domain" description="IrrE N-terminal-like" evidence="1">
    <location>
        <begin position="11"/>
        <end position="107"/>
    </location>
</feature>
<dbReference type="EMBL" id="CP034593">
    <property type="protein sequence ID" value="AZQ77634.1"/>
    <property type="molecule type" value="Genomic_DNA"/>
</dbReference>
<gene>
    <name evidence="2" type="ORF">EJ997_10095</name>
</gene>
<organism evidence="2 3">
    <name type="scientific">Flaviflexus ciconiae</name>
    <dbReference type="NCBI Taxonomy" id="2496867"/>
    <lineage>
        <taxon>Bacteria</taxon>
        <taxon>Bacillati</taxon>
        <taxon>Actinomycetota</taxon>
        <taxon>Actinomycetes</taxon>
        <taxon>Actinomycetales</taxon>
        <taxon>Actinomycetaceae</taxon>
        <taxon>Flaviflexus</taxon>
    </lineage>
</organism>
<proteinExistence type="predicted"/>
<dbReference type="Gene3D" id="1.10.10.2910">
    <property type="match status" value="1"/>
</dbReference>
<evidence type="ECO:0000259" key="1">
    <source>
        <dbReference type="Pfam" id="PF06114"/>
    </source>
</evidence>
<accession>A0A3Q9G4R7</accession>
<evidence type="ECO:0000313" key="3">
    <source>
        <dbReference type="Proteomes" id="UP000280344"/>
    </source>
</evidence>
<evidence type="ECO:0000313" key="2">
    <source>
        <dbReference type="EMBL" id="AZQ77634.1"/>
    </source>
</evidence>
<reference evidence="2 3" key="1">
    <citation type="submission" date="2018-12" db="EMBL/GenBank/DDBJ databases">
        <title>Complete genome sequence of Flaviflexus sp. H23T48.</title>
        <authorList>
            <person name="Bae J.-W."/>
            <person name="Lee J.-Y."/>
        </authorList>
    </citation>
    <scope>NUCLEOTIDE SEQUENCE [LARGE SCALE GENOMIC DNA]</scope>
    <source>
        <strain evidence="2 3">H23T48</strain>
    </source>
</reference>
<dbReference type="Proteomes" id="UP000280344">
    <property type="component" value="Chromosome"/>
</dbReference>
<dbReference type="Pfam" id="PF06114">
    <property type="entry name" value="Peptidase_M78"/>
    <property type="match status" value="1"/>
</dbReference>
<protein>
    <submittedName>
        <fullName evidence="2">ImmA/IrrE family metallo-endopeptidase</fullName>
    </submittedName>
</protein>
<keyword evidence="3" id="KW-1185">Reference proteome</keyword>
<dbReference type="AlphaFoldDB" id="A0A3Q9G4R7"/>
<name>A0A3Q9G4R7_9ACTO</name>
<dbReference type="InterPro" id="IPR010359">
    <property type="entry name" value="IrrE_HExxH"/>
</dbReference>
<dbReference type="OrthoDB" id="3267984at2"/>
<sequence length="123" mass="14043">MTDLELIAALEREGVHVVFLPYPKPGAYWHEQRLIIVDARLSPRWQRCTLAHEAVHAWFGHDGPCEPAREAWVDEHAAGLLISEAEYRLAERIHGSDVHGIADELDVTDWIVEAYRRRLANVA</sequence>
<dbReference type="KEGG" id="flh:EJ997_10095"/>
<dbReference type="RefSeq" id="WP_126704437.1">
    <property type="nucleotide sequence ID" value="NZ_CP034593.1"/>
</dbReference>